<reference evidence="1" key="1">
    <citation type="submission" date="2014-05" db="EMBL/GenBank/DDBJ databases">
        <authorList>
            <person name="Chronopoulou M."/>
        </authorList>
    </citation>
    <scope>NUCLEOTIDE SEQUENCE</scope>
    <source>
        <tissue evidence="1">Whole organism</tissue>
    </source>
</reference>
<proteinExistence type="predicted"/>
<sequence length="61" mass="7367">MSWVLCKKLRIILEDYPSQIQEGEWKRAKEPSDRGIKEMKYNSDEEIKAMRTCLWMIILMC</sequence>
<dbReference type="EMBL" id="HACA01009096">
    <property type="protein sequence ID" value="CDW26457.1"/>
    <property type="molecule type" value="Transcribed_RNA"/>
</dbReference>
<dbReference type="AlphaFoldDB" id="A0A0K2TLB8"/>
<organism evidence="1">
    <name type="scientific">Lepeophtheirus salmonis</name>
    <name type="common">Salmon louse</name>
    <name type="synonym">Caligus salmonis</name>
    <dbReference type="NCBI Taxonomy" id="72036"/>
    <lineage>
        <taxon>Eukaryota</taxon>
        <taxon>Metazoa</taxon>
        <taxon>Ecdysozoa</taxon>
        <taxon>Arthropoda</taxon>
        <taxon>Crustacea</taxon>
        <taxon>Multicrustacea</taxon>
        <taxon>Hexanauplia</taxon>
        <taxon>Copepoda</taxon>
        <taxon>Siphonostomatoida</taxon>
        <taxon>Caligidae</taxon>
        <taxon>Lepeophtheirus</taxon>
    </lineage>
</organism>
<dbReference type="OrthoDB" id="6342757at2759"/>
<protein>
    <submittedName>
        <fullName evidence="1">Uncharacterized protein</fullName>
    </submittedName>
</protein>
<accession>A0A0K2TLB8</accession>
<evidence type="ECO:0000313" key="1">
    <source>
        <dbReference type="EMBL" id="CDW26457.1"/>
    </source>
</evidence>
<name>A0A0K2TLB8_LEPSM</name>